<evidence type="ECO:0000313" key="11">
    <source>
        <dbReference type="WBParaSite" id="ACAC_0001387401-mRNA-1"/>
    </source>
</evidence>
<keyword evidence="10" id="KW-1185">Reference proteome</keyword>
<dbReference type="PROSITE" id="PS01172">
    <property type="entry name" value="RIBOSOMAL_L44E"/>
    <property type="match status" value="1"/>
</dbReference>
<dbReference type="GO" id="GO:1990904">
    <property type="term" value="C:ribonucleoprotein complex"/>
    <property type="evidence" value="ECO:0007669"/>
    <property type="project" value="UniProtKB-KW"/>
</dbReference>
<evidence type="ECO:0000256" key="2">
    <source>
        <dbReference type="ARBA" id="ARBA00009364"/>
    </source>
</evidence>
<comment type="subcellular location">
    <subcellularLocation>
        <location evidence="1">Membrane</location>
        <topology evidence="1">Multi-pass membrane protein</topology>
    </subcellularLocation>
</comment>
<protein>
    <submittedName>
        <fullName evidence="11">Copper transporter</fullName>
    </submittedName>
</protein>
<dbReference type="GO" id="GO:0005840">
    <property type="term" value="C:ribosome"/>
    <property type="evidence" value="ECO:0007669"/>
    <property type="project" value="UniProtKB-KW"/>
</dbReference>
<dbReference type="SUPFAM" id="SSF57829">
    <property type="entry name" value="Zn-binding ribosomal proteins"/>
    <property type="match status" value="1"/>
</dbReference>
<dbReference type="InterPro" id="IPR005178">
    <property type="entry name" value="Ostalpha/TMEM184C"/>
</dbReference>
<dbReference type="GO" id="GO:0006412">
    <property type="term" value="P:translation"/>
    <property type="evidence" value="ECO:0007669"/>
    <property type="project" value="InterPro"/>
</dbReference>
<name>A0A0K0DQ35_ANGCA</name>
<reference evidence="10" key="1">
    <citation type="submission" date="2012-09" db="EMBL/GenBank/DDBJ databases">
        <authorList>
            <person name="Martin A.A."/>
        </authorList>
    </citation>
    <scope>NUCLEOTIDE SEQUENCE</scope>
</reference>
<dbReference type="GO" id="GO:0016020">
    <property type="term" value="C:membrane"/>
    <property type="evidence" value="ECO:0007669"/>
    <property type="project" value="UniProtKB-SubCell"/>
</dbReference>
<evidence type="ECO:0000313" key="10">
    <source>
        <dbReference type="Proteomes" id="UP000035642"/>
    </source>
</evidence>
<evidence type="ECO:0000256" key="9">
    <source>
        <dbReference type="SAM" id="Phobius"/>
    </source>
</evidence>
<comment type="similarity">
    <text evidence="2 8">Belongs to the eukaryotic ribosomal protein eL42 family.</text>
</comment>
<dbReference type="Gene3D" id="3.10.450.80">
    <property type="match status" value="1"/>
</dbReference>
<feature type="transmembrane region" description="Helical" evidence="9">
    <location>
        <begin position="37"/>
        <end position="57"/>
    </location>
</feature>
<dbReference type="AlphaFoldDB" id="A0A0K0DQ35"/>
<evidence type="ECO:0000256" key="5">
    <source>
        <dbReference type="ARBA" id="ARBA00022989"/>
    </source>
</evidence>
<dbReference type="Pfam" id="PF03619">
    <property type="entry name" value="Solute_trans_a"/>
    <property type="match status" value="1"/>
</dbReference>
<evidence type="ECO:0000256" key="6">
    <source>
        <dbReference type="ARBA" id="ARBA00023136"/>
    </source>
</evidence>
<evidence type="ECO:0000256" key="8">
    <source>
        <dbReference type="RuleBase" id="RU000666"/>
    </source>
</evidence>
<accession>A0A0K0DQ35</accession>
<dbReference type="Proteomes" id="UP000035642">
    <property type="component" value="Unassembled WGS sequence"/>
</dbReference>
<feature type="transmembrane region" description="Helical" evidence="9">
    <location>
        <begin position="192"/>
        <end position="213"/>
    </location>
</feature>
<dbReference type="STRING" id="6313.A0A0K0DQ35"/>
<keyword evidence="5 9" id="KW-1133">Transmembrane helix</keyword>
<dbReference type="InterPro" id="IPR011332">
    <property type="entry name" value="Ribosomal_zn-bd"/>
</dbReference>
<evidence type="ECO:0000256" key="3">
    <source>
        <dbReference type="ARBA" id="ARBA00022692"/>
    </source>
</evidence>
<dbReference type="InterPro" id="IPR053708">
    <property type="entry name" value="Ribosomal_LSU_eL42"/>
</dbReference>
<dbReference type="Pfam" id="PF00935">
    <property type="entry name" value="Ribosomal_L44"/>
    <property type="match status" value="1"/>
</dbReference>
<organism evidence="10 11">
    <name type="scientific">Angiostrongylus cantonensis</name>
    <name type="common">Rat lungworm</name>
    <dbReference type="NCBI Taxonomy" id="6313"/>
    <lineage>
        <taxon>Eukaryota</taxon>
        <taxon>Metazoa</taxon>
        <taxon>Ecdysozoa</taxon>
        <taxon>Nematoda</taxon>
        <taxon>Chromadorea</taxon>
        <taxon>Rhabditida</taxon>
        <taxon>Rhabditina</taxon>
        <taxon>Rhabditomorpha</taxon>
        <taxon>Strongyloidea</taxon>
        <taxon>Metastrongylidae</taxon>
        <taxon>Angiostrongylus</taxon>
    </lineage>
</organism>
<keyword evidence="7 8" id="KW-0687">Ribonucleoprotein</keyword>
<evidence type="ECO:0000256" key="4">
    <source>
        <dbReference type="ARBA" id="ARBA00022980"/>
    </source>
</evidence>
<proteinExistence type="inferred from homology"/>
<evidence type="ECO:0000256" key="7">
    <source>
        <dbReference type="ARBA" id="ARBA00023274"/>
    </source>
</evidence>
<keyword evidence="6 9" id="KW-0472">Membrane</keyword>
<keyword evidence="4 8" id="KW-0689">Ribosomal protein</keyword>
<reference evidence="11" key="2">
    <citation type="submission" date="2017-02" db="UniProtKB">
        <authorList>
            <consortium name="WormBaseParasite"/>
        </authorList>
    </citation>
    <scope>IDENTIFICATION</scope>
</reference>
<dbReference type="WBParaSite" id="ACAC_0001387401-mRNA-1">
    <property type="protein sequence ID" value="ACAC_0001387401-mRNA-1"/>
    <property type="gene ID" value="ACAC_0001387401"/>
</dbReference>
<dbReference type="PANTHER" id="PTHR10369">
    <property type="entry name" value="60S RIBOSOMAL PROTEIN L36A/L44"/>
    <property type="match status" value="1"/>
</dbReference>
<dbReference type="GO" id="GO:0003735">
    <property type="term" value="F:structural constituent of ribosome"/>
    <property type="evidence" value="ECO:0007669"/>
    <property type="project" value="InterPro"/>
</dbReference>
<evidence type="ECO:0000256" key="1">
    <source>
        <dbReference type="ARBA" id="ARBA00004141"/>
    </source>
</evidence>
<sequence>MKTTMVFSDNHNMQCRWNVHTKSGVIFICSCPGVPSFAYRYFMFCLFVVVSLLFNIFGSRKEMSDFLLDSFSRWFMFSQLFGLISMCVAIYGCYVIVPLGKKKAKTTKKIVLRMECTECKHKKQLPIKRGKHFELEGQEKSKITPYRFQTLFTIVDVAQCLYTIQKFCFDFAAVFEIITPDRLLTASAKAQFWASFMLTWEMMTLSAIATYTLRPSRSIFFDKYPIVDSASLNAGEYAEI</sequence>
<keyword evidence="3 9" id="KW-0812">Transmembrane</keyword>
<feature type="transmembrane region" description="Helical" evidence="9">
    <location>
        <begin position="77"/>
        <end position="99"/>
    </location>
</feature>
<dbReference type="InterPro" id="IPR000552">
    <property type="entry name" value="Ribosomal_eL44"/>
</dbReference>